<dbReference type="GO" id="GO:0046872">
    <property type="term" value="F:metal ion binding"/>
    <property type="evidence" value="ECO:0007669"/>
    <property type="project" value="UniProtKB-KW"/>
</dbReference>
<dbReference type="EMBL" id="KK462317">
    <property type="protein sequence ID" value="KFQ79873.1"/>
    <property type="molecule type" value="Genomic_DNA"/>
</dbReference>
<dbReference type="AlphaFoldDB" id="A0A091TRY8"/>
<evidence type="ECO:0000313" key="7">
    <source>
        <dbReference type="Proteomes" id="UP000053638"/>
    </source>
</evidence>
<dbReference type="Pfam" id="PF03055">
    <property type="entry name" value="RPE65"/>
    <property type="match status" value="1"/>
</dbReference>
<evidence type="ECO:0000256" key="5">
    <source>
        <dbReference type="RuleBase" id="RU003799"/>
    </source>
</evidence>
<name>A0A091TRY8_PHALP</name>
<dbReference type="Proteomes" id="UP000053638">
    <property type="component" value="Unassembled WGS sequence"/>
</dbReference>
<dbReference type="GO" id="GO:0016787">
    <property type="term" value="F:hydrolase activity"/>
    <property type="evidence" value="ECO:0007669"/>
    <property type="project" value="UniProtKB-KW"/>
</dbReference>
<comment type="similarity">
    <text evidence="2 5">Belongs to the carotenoid oxygenase family.</text>
</comment>
<evidence type="ECO:0000256" key="1">
    <source>
        <dbReference type="ARBA" id="ARBA00001954"/>
    </source>
</evidence>
<keyword evidence="3" id="KW-0479">Metal-binding</keyword>
<evidence type="ECO:0000256" key="2">
    <source>
        <dbReference type="ARBA" id="ARBA00006787"/>
    </source>
</evidence>
<comment type="cofactor">
    <cofactor evidence="1">
        <name>Fe(2+)</name>
        <dbReference type="ChEBI" id="CHEBI:29033"/>
    </cofactor>
</comment>
<dbReference type="GO" id="GO:0016702">
    <property type="term" value="F:oxidoreductase activity, acting on single donors with incorporation of molecular oxygen, incorporation of two atoms of oxygen"/>
    <property type="evidence" value="ECO:0007669"/>
    <property type="project" value="InterPro"/>
</dbReference>
<keyword evidence="4" id="KW-0408">Iron</keyword>
<protein>
    <submittedName>
        <fullName evidence="6">Retinoid isomerohydrolase</fullName>
    </submittedName>
</protein>
<evidence type="ECO:0000256" key="3">
    <source>
        <dbReference type="ARBA" id="ARBA00022723"/>
    </source>
</evidence>
<proteinExistence type="inferred from homology"/>
<organism evidence="6 7">
    <name type="scientific">Phaethon lepturus</name>
    <name type="common">White-tailed tropicbird</name>
    <dbReference type="NCBI Taxonomy" id="97097"/>
    <lineage>
        <taxon>Eukaryota</taxon>
        <taxon>Metazoa</taxon>
        <taxon>Chordata</taxon>
        <taxon>Craniata</taxon>
        <taxon>Vertebrata</taxon>
        <taxon>Euteleostomi</taxon>
        <taxon>Archelosauria</taxon>
        <taxon>Archosauria</taxon>
        <taxon>Dinosauria</taxon>
        <taxon>Saurischia</taxon>
        <taxon>Theropoda</taxon>
        <taxon>Coelurosauria</taxon>
        <taxon>Aves</taxon>
        <taxon>Neognathae</taxon>
        <taxon>Neoaves</taxon>
        <taxon>Phaethontimorphae</taxon>
        <taxon>Phaethontiformes</taxon>
        <taxon>Phaethontidae</taxon>
        <taxon>Phaethon</taxon>
    </lineage>
</organism>
<dbReference type="InterPro" id="IPR004294">
    <property type="entry name" value="Carotenoid_Oase"/>
</dbReference>
<evidence type="ECO:0000256" key="4">
    <source>
        <dbReference type="ARBA" id="ARBA00023004"/>
    </source>
</evidence>
<reference evidence="6 7" key="1">
    <citation type="submission" date="2014-04" db="EMBL/GenBank/DDBJ databases">
        <title>Genome evolution of avian class.</title>
        <authorList>
            <person name="Zhang G."/>
            <person name="Li C."/>
        </authorList>
    </citation>
    <scope>NUCLEOTIDE SEQUENCE [LARGE SCALE GENOMIC DNA]</scope>
    <source>
        <strain evidence="6">BGI_N335</strain>
    </source>
</reference>
<keyword evidence="6" id="KW-0378">Hydrolase</keyword>
<gene>
    <name evidence="6" type="ORF">N335_12301</name>
</gene>
<accession>A0A091TRY8</accession>
<sequence>SLFQSDTGKNLVTLPYTTATATLRSDETIWLEPEVIFSGPRHAFEFPHINYKKYCGKPYTYAYGLGLNHFVPDRLCKLNVKTKETWVWQGAGPHPSGPVFVS</sequence>
<dbReference type="PhylomeDB" id="A0A091TRY8"/>
<keyword evidence="7" id="KW-1185">Reference proteome</keyword>
<feature type="non-terminal residue" evidence="6">
    <location>
        <position position="102"/>
    </location>
</feature>
<evidence type="ECO:0000313" key="6">
    <source>
        <dbReference type="EMBL" id="KFQ79873.1"/>
    </source>
</evidence>
<feature type="non-terminal residue" evidence="6">
    <location>
        <position position="1"/>
    </location>
</feature>